<evidence type="ECO:0000313" key="2">
    <source>
        <dbReference type="EMBL" id="ELR14624.1"/>
    </source>
</evidence>
<organism evidence="2 3">
    <name type="scientific">Acanthamoeba castellanii (strain ATCC 30010 / Neff)</name>
    <dbReference type="NCBI Taxonomy" id="1257118"/>
    <lineage>
        <taxon>Eukaryota</taxon>
        <taxon>Amoebozoa</taxon>
        <taxon>Discosea</taxon>
        <taxon>Longamoebia</taxon>
        <taxon>Centramoebida</taxon>
        <taxon>Acanthamoebidae</taxon>
        <taxon>Acanthamoeba</taxon>
    </lineage>
</organism>
<evidence type="ECO:0000313" key="3">
    <source>
        <dbReference type="Proteomes" id="UP000011083"/>
    </source>
</evidence>
<dbReference type="EMBL" id="KB008048">
    <property type="protein sequence ID" value="ELR14624.1"/>
    <property type="molecule type" value="Genomic_DNA"/>
</dbReference>
<name>L8GNS9_ACACF</name>
<dbReference type="KEGG" id="acan:ACA1_066550"/>
<sequence length="116" mass="12886">MMDDKGMPIERFVFEVDLGEEDVITYDPMDLQKEFCSFLLKVSMAEAYQLPLPEALFGRVNLGAHGGDERTHARRRALAEDGPAQRGSGHSATEVRTVDEAQDATLHRDLCPMGCC</sequence>
<dbReference type="RefSeq" id="XP_004336637.1">
    <property type="nucleotide sequence ID" value="XM_004336589.1"/>
</dbReference>
<dbReference type="VEuPathDB" id="AmoebaDB:ACA1_066550"/>
<feature type="region of interest" description="Disordered" evidence="1">
    <location>
        <begin position="67"/>
        <end position="101"/>
    </location>
</feature>
<dbReference type="AlphaFoldDB" id="L8GNS9"/>
<accession>L8GNS9</accession>
<dbReference type="Proteomes" id="UP000011083">
    <property type="component" value="Unassembled WGS sequence"/>
</dbReference>
<dbReference type="OrthoDB" id="21254at2759"/>
<protein>
    <submittedName>
        <fullName evidence="2">Uncharacterized protein</fullName>
    </submittedName>
</protein>
<gene>
    <name evidence="2" type="ORF">ACA1_066550</name>
</gene>
<reference evidence="2 3" key="1">
    <citation type="journal article" date="2013" name="Genome Biol.">
        <title>Genome of Acanthamoeba castellanii highlights extensive lateral gene transfer and early evolution of tyrosine kinase signaling.</title>
        <authorList>
            <person name="Clarke M."/>
            <person name="Lohan A.J."/>
            <person name="Liu B."/>
            <person name="Lagkouvardos I."/>
            <person name="Roy S."/>
            <person name="Zafar N."/>
            <person name="Bertelli C."/>
            <person name="Schilde C."/>
            <person name="Kianianmomeni A."/>
            <person name="Burglin T.R."/>
            <person name="Frech C."/>
            <person name="Turcotte B."/>
            <person name="Kopec K.O."/>
            <person name="Synnott J.M."/>
            <person name="Choo C."/>
            <person name="Paponov I."/>
            <person name="Finkler A."/>
            <person name="Soon Heng Tan C."/>
            <person name="Hutchins A.P."/>
            <person name="Weinmeier T."/>
            <person name="Rattei T."/>
            <person name="Chu J.S."/>
            <person name="Gimenez G."/>
            <person name="Irimia M."/>
            <person name="Rigden D.J."/>
            <person name="Fitzpatrick D.A."/>
            <person name="Lorenzo-Morales J."/>
            <person name="Bateman A."/>
            <person name="Chiu C.H."/>
            <person name="Tang P."/>
            <person name="Hegemann P."/>
            <person name="Fromm H."/>
            <person name="Raoult D."/>
            <person name="Greub G."/>
            <person name="Miranda-Saavedra D."/>
            <person name="Chen N."/>
            <person name="Nash P."/>
            <person name="Ginger M.L."/>
            <person name="Horn M."/>
            <person name="Schaap P."/>
            <person name="Caler L."/>
            <person name="Loftus B."/>
        </authorList>
    </citation>
    <scope>NUCLEOTIDE SEQUENCE [LARGE SCALE GENOMIC DNA]</scope>
    <source>
        <strain evidence="2 3">Neff</strain>
    </source>
</reference>
<proteinExistence type="predicted"/>
<dbReference type="GeneID" id="14915228"/>
<evidence type="ECO:0000256" key="1">
    <source>
        <dbReference type="SAM" id="MobiDB-lite"/>
    </source>
</evidence>
<keyword evidence="3" id="KW-1185">Reference proteome</keyword>